<evidence type="ECO:0008006" key="6">
    <source>
        <dbReference type="Google" id="ProtNLM"/>
    </source>
</evidence>
<reference evidence="4 5" key="1">
    <citation type="submission" date="2018-08" db="EMBL/GenBank/DDBJ databases">
        <authorList>
            <person name="Laetsch R D."/>
            <person name="Stevens L."/>
            <person name="Kumar S."/>
            <person name="Blaxter L. M."/>
        </authorList>
    </citation>
    <scope>NUCLEOTIDE SEQUENCE [LARGE SCALE GENOMIC DNA]</scope>
</reference>
<evidence type="ECO:0000313" key="4">
    <source>
        <dbReference type="EMBL" id="VDK78801.1"/>
    </source>
</evidence>
<keyword evidence="5" id="KW-1185">Reference proteome</keyword>
<evidence type="ECO:0000313" key="5">
    <source>
        <dbReference type="Proteomes" id="UP000277928"/>
    </source>
</evidence>
<dbReference type="Gene3D" id="2.30.30.140">
    <property type="match status" value="4"/>
</dbReference>
<evidence type="ECO:0000256" key="1">
    <source>
        <dbReference type="ARBA" id="ARBA00022737"/>
    </source>
</evidence>
<dbReference type="AlphaFoldDB" id="A0A3P6UN64"/>
<dbReference type="PROSITE" id="PS51079">
    <property type="entry name" value="MBT"/>
    <property type="match status" value="4"/>
</dbReference>
<dbReference type="SMART" id="SM00561">
    <property type="entry name" value="MBT"/>
    <property type="match status" value="4"/>
</dbReference>
<feature type="repeat" description="MBT" evidence="2">
    <location>
        <begin position="63"/>
        <end position="189"/>
    </location>
</feature>
<feature type="repeat" description="MBT" evidence="2">
    <location>
        <begin position="311"/>
        <end position="424"/>
    </location>
</feature>
<dbReference type="GO" id="GO:0005634">
    <property type="term" value="C:nucleus"/>
    <property type="evidence" value="ECO:0007669"/>
    <property type="project" value="InterPro"/>
</dbReference>
<feature type="region of interest" description="Disordered" evidence="3">
    <location>
        <begin position="325"/>
        <end position="344"/>
    </location>
</feature>
<feature type="repeat" description="MBT" evidence="2">
    <location>
        <begin position="433"/>
        <end position="531"/>
    </location>
</feature>
<dbReference type="GO" id="GO:0045892">
    <property type="term" value="P:negative regulation of DNA-templated transcription"/>
    <property type="evidence" value="ECO:0007669"/>
    <property type="project" value="TreeGrafter"/>
</dbReference>
<evidence type="ECO:0000256" key="2">
    <source>
        <dbReference type="PROSITE-ProRule" id="PRU00459"/>
    </source>
</evidence>
<dbReference type="GO" id="GO:0003682">
    <property type="term" value="F:chromatin binding"/>
    <property type="evidence" value="ECO:0007669"/>
    <property type="project" value="TreeGrafter"/>
</dbReference>
<name>A0A3P6UN64_LITSI</name>
<dbReference type="InterPro" id="IPR050548">
    <property type="entry name" value="PcG_chromatin_remod_factors"/>
</dbReference>
<dbReference type="OMA" id="CAENGMP"/>
<proteinExistence type="predicted"/>
<protein>
    <recommendedName>
        <fullName evidence="6">SLED domain-containing protein</fullName>
    </recommendedName>
</protein>
<accession>A0A3P6UN64</accession>
<dbReference type="Pfam" id="PF02820">
    <property type="entry name" value="MBT"/>
    <property type="match status" value="4"/>
</dbReference>
<dbReference type="EMBL" id="UYRX01000260">
    <property type="protein sequence ID" value="VDK78801.1"/>
    <property type="molecule type" value="Genomic_DNA"/>
</dbReference>
<sequence length="540" mass="62032">MIRDDVGKFGELNELTNRRSERLQEGFKNYIANVMVDLVMSPRLVRCRSIVPAIYREQIKCNYSWGTFLGNLLRLLNRSGGVRSRCPDFVVSVESFHKAPLIEYMKCVNEDMKFEVALLGDYGCKSQPLKLYWFARVVKVVGYRLLLRYEGMDQDGDSTYDFWVNISSQDIKPIGYCARNVATRALVPPQVIYDRRSNWRQYIFDQIPFCKTLCISWPEILVRELKSSKFKKGDEVELLDSIYRLRVRPAFVKQIIGSRIWVAVSEKFMIGPTIIKGDPQLGDGIWMDQNSPIIFPIGWSRRLGYMLEANRDYFKHLEEISATLQPQSSGESREKRDVSPSISQITSEGVEVKWQKGMKLEVLDPFGAWNELRVSTVAAVMNDGFLKITFDGEMDHYAVPLHFTSELLFPVGYGAKYDLALKKPKNVTTPGNFDWDAYLRETNAVAAPEELFHAFKDDVLCNFKIGAKLEAVDMCEPQLICPAAVSSHHGRLLKISYDGWDSSYNQLFDYRSPNIFPLGWCEMNGYRLTTPAMSKKRKRS</sequence>
<dbReference type="GO" id="GO:0042393">
    <property type="term" value="F:histone binding"/>
    <property type="evidence" value="ECO:0007669"/>
    <property type="project" value="TreeGrafter"/>
</dbReference>
<evidence type="ECO:0000256" key="3">
    <source>
        <dbReference type="SAM" id="MobiDB-lite"/>
    </source>
</evidence>
<dbReference type="InterPro" id="IPR004092">
    <property type="entry name" value="Mbt"/>
</dbReference>
<dbReference type="STRING" id="42156.A0A3P6UN64"/>
<gene>
    <name evidence="4" type="ORF">NLS_LOCUS4226</name>
</gene>
<feature type="repeat" description="MBT" evidence="2">
    <location>
        <begin position="197"/>
        <end position="310"/>
    </location>
</feature>
<dbReference type="CDD" id="cd20097">
    <property type="entry name" value="MBT_dSfmbt-like_rpt1"/>
    <property type="match status" value="1"/>
</dbReference>
<keyword evidence="1" id="KW-0677">Repeat</keyword>
<dbReference type="PANTHER" id="PTHR12247">
    <property type="entry name" value="POLYCOMB GROUP PROTEIN"/>
    <property type="match status" value="1"/>
</dbReference>
<dbReference type="PANTHER" id="PTHR12247:SF131">
    <property type="entry name" value="LD05287P"/>
    <property type="match status" value="1"/>
</dbReference>
<dbReference type="SUPFAM" id="SSF63748">
    <property type="entry name" value="Tudor/PWWP/MBT"/>
    <property type="match status" value="4"/>
</dbReference>
<dbReference type="Proteomes" id="UP000277928">
    <property type="component" value="Unassembled WGS sequence"/>
</dbReference>
<organism evidence="4 5">
    <name type="scientific">Litomosoides sigmodontis</name>
    <name type="common">Filarial nematode worm</name>
    <dbReference type="NCBI Taxonomy" id="42156"/>
    <lineage>
        <taxon>Eukaryota</taxon>
        <taxon>Metazoa</taxon>
        <taxon>Ecdysozoa</taxon>
        <taxon>Nematoda</taxon>
        <taxon>Chromadorea</taxon>
        <taxon>Rhabditida</taxon>
        <taxon>Spirurina</taxon>
        <taxon>Spiruromorpha</taxon>
        <taxon>Filarioidea</taxon>
        <taxon>Onchocercidae</taxon>
        <taxon>Litomosoides</taxon>
    </lineage>
</organism>
<dbReference type="OrthoDB" id="8188861at2759"/>